<feature type="transmembrane region" description="Helical" evidence="1">
    <location>
        <begin position="44"/>
        <end position="76"/>
    </location>
</feature>
<reference evidence="2 3" key="1">
    <citation type="submission" date="2018-04" db="EMBL/GenBank/DDBJ databases">
        <title>Pelagivirga bohaiensis gen. nov., sp. nov., a bacterium isolated from the Bohai Sea.</title>
        <authorList>
            <person name="Ji X."/>
        </authorList>
    </citation>
    <scope>NUCLEOTIDE SEQUENCE [LARGE SCALE GENOMIC DNA]</scope>
    <source>
        <strain evidence="2 3">BH-SD16</strain>
    </source>
</reference>
<dbReference type="EMBL" id="QCYG01000001">
    <property type="protein sequence ID" value="PVA08003.1"/>
    <property type="molecule type" value="Genomic_DNA"/>
</dbReference>
<keyword evidence="3" id="KW-1185">Reference proteome</keyword>
<dbReference type="Proteomes" id="UP000244817">
    <property type="component" value="Unassembled WGS sequence"/>
</dbReference>
<protein>
    <submittedName>
        <fullName evidence="2">Uncharacterized protein</fullName>
    </submittedName>
</protein>
<sequence length="93" mass="9960">MFGFLIAVIAGAATPKLETPLARPLARALREHIPVAAEEVRVLAFMIALVCAAVLCALFDTGTPLGLAVGGALGYFGQRLWRVIAREVERRKS</sequence>
<organism evidence="2 3">
    <name type="scientific">Thalassorhabdomicrobium marinisediminis</name>
    <dbReference type="NCBI Taxonomy" id="2170577"/>
    <lineage>
        <taxon>Bacteria</taxon>
        <taxon>Pseudomonadati</taxon>
        <taxon>Pseudomonadota</taxon>
        <taxon>Alphaproteobacteria</taxon>
        <taxon>Rhodobacterales</taxon>
        <taxon>Paracoccaceae</taxon>
        <taxon>Thalassorhabdomicrobium</taxon>
    </lineage>
</organism>
<proteinExistence type="predicted"/>
<gene>
    <name evidence="2" type="ORF">DC363_00440</name>
</gene>
<name>A0A2T7G0P5_9RHOB</name>
<dbReference type="RefSeq" id="WP_108639159.1">
    <property type="nucleotide sequence ID" value="NZ_QCYG01000001.1"/>
</dbReference>
<keyword evidence="1" id="KW-0812">Transmembrane</keyword>
<evidence type="ECO:0000313" key="2">
    <source>
        <dbReference type="EMBL" id="PVA08003.1"/>
    </source>
</evidence>
<evidence type="ECO:0000256" key="1">
    <source>
        <dbReference type="SAM" id="Phobius"/>
    </source>
</evidence>
<dbReference type="AlphaFoldDB" id="A0A2T7G0P5"/>
<keyword evidence="1" id="KW-0472">Membrane</keyword>
<dbReference type="OrthoDB" id="7652304at2"/>
<comment type="caution">
    <text evidence="2">The sequence shown here is derived from an EMBL/GenBank/DDBJ whole genome shotgun (WGS) entry which is preliminary data.</text>
</comment>
<keyword evidence="1" id="KW-1133">Transmembrane helix</keyword>
<evidence type="ECO:0000313" key="3">
    <source>
        <dbReference type="Proteomes" id="UP000244817"/>
    </source>
</evidence>
<accession>A0A2T7G0P5</accession>